<evidence type="ECO:0000256" key="2">
    <source>
        <dbReference type="ARBA" id="ARBA00009665"/>
    </source>
</evidence>
<accession>A0A8H5AUZ6</accession>
<comment type="similarity">
    <text evidence="2">Belongs to the SYG1 (TC 2.A.94) family.</text>
</comment>
<dbReference type="PROSITE" id="PS51382">
    <property type="entry name" value="SPX"/>
    <property type="match status" value="1"/>
</dbReference>
<feature type="transmembrane region" description="Helical" evidence="7">
    <location>
        <begin position="670"/>
        <end position="695"/>
    </location>
</feature>
<reference evidence="10 11" key="1">
    <citation type="journal article" date="2020" name="ISME J.">
        <title>Uncovering the hidden diversity of litter-decomposition mechanisms in mushroom-forming fungi.</title>
        <authorList>
            <person name="Floudas D."/>
            <person name="Bentzer J."/>
            <person name="Ahren D."/>
            <person name="Johansson T."/>
            <person name="Persson P."/>
            <person name="Tunlid A."/>
        </authorList>
    </citation>
    <scope>NUCLEOTIDE SEQUENCE [LARGE SCALE GENOMIC DNA]</scope>
    <source>
        <strain evidence="10 11">CBS 101986</strain>
    </source>
</reference>
<dbReference type="PROSITE" id="PS51380">
    <property type="entry name" value="EXS"/>
    <property type="match status" value="1"/>
</dbReference>
<evidence type="ECO:0000256" key="1">
    <source>
        <dbReference type="ARBA" id="ARBA00004141"/>
    </source>
</evidence>
<feature type="domain" description="EXS" evidence="8">
    <location>
        <begin position="602"/>
        <end position="796"/>
    </location>
</feature>
<dbReference type="CDD" id="cd14475">
    <property type="entry name" value="SPX_SYG1_like"/>
    <property type="match status" value="1"/>
</dbReference>
<feature type="transmembrane region" description="Helical" evidence="7">
    <location>
        <begin position="636"/>
        <end position="658"/>
    </location>
</feature>
<dbReference type="GO" id="GO:0006817">
    <property type="term" value="P:phosphate ion transport"/>
    <property type="evidence" value="ECO:0007669"/>
    <property type="project" value="TreeGrafter"/>
</dbReference>
<feature type="region of interest" description="Disordered" evidence="6">
    <location>
        <begin position="204"/>
        <end position="293"/>
    </location>
</feature>
<feature type="transmembrane region" description="Helical" evidence="7">
    <location>
        <begin position="517"/>
        <end position="539"/>
    </location>
</feature>
<feature type="transmembrane region" description="Helical" evidence="7">
    <location>
        <begin position="566"/>
        <end position="586"/>
    </location>
</feature>
<evidence type="ECO:0000313" key="11">
    <source>
        <dbReference type="Proteomes" id="UP000567179"/>
    </source>
</evidence>
<dbReference type="GO" id="GO:0005794">
    <property type="term" value="C:Golgi apparatus"/>
    <property type="evidence" value="ECO:0007669"/>
    <property type="project" value="TreeGrafter"/>
</dbReference>
<dbReference type="Proteomes" id="UP000567179">
    <property type="component" value="Unassembled WGS sequence"/>
</dbReference>
<sequence>MKFAQYLSDTQTPEWKKAYIDYRGLKKRITAIRKSQEGLNFHVLESDEPEVENPLPAAPRPSDVSSASTHQLEPEEPVQATPRKSLSQFHGRLSFRRKTPSRMTSSGGHGDPLATLPLHELLAQLSPVEVSFFTMLDAQLEKVESFYLAREKEMLALGRTLQMQLAELNEHRKLFNEAHKRSAPWQKDILGTIRSRIGIHPVLAPDSFSRNQSRAPSLTTKRSRRSPPSTPPYLEYGSGPSSTAAATIPISVKHSTSSGNDTHSKSHDEEDVPGADNSDDDDPPRALPLSADPDGYLYAKRKLKKAVTEHYKGLEVLHNYRVLNITGFRKALKKFEKITRIPVQDQYMTNKVEKSAFASDKAVKSMMDEMETLYAAAFSRGNQKKARKRLRGGYTPKNHHFSTFRSGVFIGAAIPAFIEGFISVFQPRTQEAIPHWDVLLFFYGVLFIPVLFSLLVGFNLLVWANSRINYAFIFELDVTTQLDHREYFELPSLLLASLMYAFWLSFSLAGFPTVSPTIWPLVWLAFAFIILFEPLPVTFRSSRYWLIRIVARLFVSGTKRVEFTDFWLGDQFCSLIFTISNLFFFVCTYADNFSEDFNAKCSPSSARWPVAFALTSVPLVIRLVQSVKRFVDSGLVTHLINGGKYGSGVIAYLLYFMWRHNGLRHGPIFALWILTNVVYSSYALSWDLLMDWSVLRIRAKPLLLRPELVYTNHTSLYYFAIISDAILRFIWVIYIPSKGPNMMVRTFIGGFLEMLRRWQWNFFRLENEHLGNMDQYRVTREVPLPYAVDDRNRDADDNDDEDDNLAVKKKRN</sequence>
<dbReference type="GO" id="GO:0005886">
    <property type="term" value="C:plasma membrane"/>
    <property type="evidence" value="ECO:0007669"/>
    <property type="project" value="TreeGrafter"/>
</dbReference>
<gene>
    <name evidence="10" type="ORF">D9619_008129</name>
</gene>
<evidence type="ECO:0000256" key="7">
    <source>
        <dbReference type="SAM" id="Phobius"/>
    </source>
</evidence>
<feature type="region of interest" description="Disordered" evidence="6">
    <location>
        <begin position="789"/>
        <end position="812"/>
    </location>
</feature>
<dbReference type="PANTHER" id="PTHR10783">
    <property type="entry name" value="XENOTROPIC AND POLYTROPIC RETROVIRUS RECEPTOR 1-RELATED"/>
    <property type="match status" value="1"/>
</dbReference>
<dbReference type="OrthoDB" id="9970435at2759"/>
<dbReference type="AlphaFoldDB" id="A0A8H5AUZ6"/>
<dbReference type="InterPro" id="IPR004342">
    <property type="entry name" value="EXS_C"/>
</dbReference>
<feature type="compositionally biased region" description="Acidic residues" evidence="6">
    <location>
        <begin position="269"/>
        <end position="282"/>
    </location>
</feature>
<evidence type="ECO:0000256" key="6">
    <source>
        <dbReference type="SAM" id="MobiDB-lite"/>
    </source>
</evidence>
<feature type="transmembrane region" description="Helical" evidence="7">
    <location>
        <begin position="493"/>
        <end position="511"/>
    </location>
</feature>
<feature type="region of interest" description="Disordered" evidence="6">
    <location>
        <begin position="43"/>
        <end position="112"/>
    </location>
</feature>
<evidence type="ECO:0000256" key="5">
    <source>
        <dbReference type="ARBA" id="ARBA00023136"/>
    </source>
</evidence>
<keyword evidence="11" id="KW-1185">Reference proteome</keyword>
<dbReference type="InterPro" id="IPR004331">
    <property type="entry name" value="SPX_dom"/>
</dbReference>
<evidence type="ECO:0000256" key="4">
    <source>
        <dbReference type="ARBA" id="ARBA00022989"/>
    </source>
</evidence>
<organism evidence="10 11">
    <name type="scientific">Psilocybe cf. subviscida</name>
    <dbReference type="NCBI Taxonomy" id="2480587"/>
    <lineage>
        <taxon>Eukaryota</taxon>
        <taxon>Fungi</taxon>
        <taxon>Dikarya</taxon>
        <taxon>Basidiomycota</taxon>
        <taxon>Agaricomycotina</taxon>
        <taxon>Agaricomycetes</taxon>
        <taxon>Agaricomycetidae</taxon>
        <taxon>Agaricales</taxon>
        <taxon>Agaricineae</taxon>
        <taxon>Strophariaceae</taxon>
        <taxon>Psilocybe</taxon>
    </lineage>
</organism>
<feature type="transmembrane region" description="Helical" evidence="7">
    <location>
        <begin position="438"/>
        <end position="462"/>
    </location>
</feature>
<dbReference type="Pfam" id="PF03124">
    <property type="entry name" value="EXS"/>
    <property type="match status" value="1"/>
</dbReference>
<evidence type="ECO:0000256" key="3">
    <source>
        <dbReference type="ARBA" id="ARBA00022692"/>
    </source>
</evidence>
<keyword evidence="3 7" id="KW-0812">Transmembrane</keyword>
<comment type="subcellular location">
    <subcellularLocation>
        <location evidence="1">Membrane</location>
        <topology evidence="1">Multi-pass membrane protein</topology>
    </subcellularLocation>
</comment>
<dbReference type="PANTHER" id="PTHR10783:SF103">
    <property type="entry name" value="SOLUTE CARRIER FAMILY 53 MEMBER 1"/>
    <property type="match status" value="1"/>
</dbReference>
<protein>
    <recommendedName>
        <fullName evidence="12">SPX domain-containing protein</fullName>
    </recommendedName>
</protein>
<dbReference type="Pfam" id="PF03105">
    <property type="entry name" value="SPX"/>
    <property type="match status" value="1"/>
</dbReference>
<evidence type="ECO:0000313" key="10">
    <source>
        <dbReference type="EMBL" id="KAF5311033.1"/>
    </source>
</evidence>
<feature type="transmembrane region" description="Helical" evidence="7">
    <location>
        <begin position="407"/>
        <end position="426"/>
    </location>
</feature>
<name>A0A8H5AUZ6_9AGAR</name>
<feature type="transmembrane region" description="Helical" evidence="7">
    <location>
        <begin position="716"/>
        <end position="735"/>
    </location>
</feature>
<keyword evidence="5 7" id="KW-0472">Membrane</keyword>
<feature type="domain" description="SPX" evidence="9">
    <location>
        <begin position="1"/>
        <end position="349"/>
    </location>
</feature>
<keyword evidence="4 7" id="KW-1133">Transmembrane helix</keyword>
<evidence type="ECO:0000259" key="9">
    <source>
        <dbReference type="PROSITE" id="PS51382"/>
    </source>
</evidence>
<dbReference type="GO" id="GO:0000822">
    <property type="term" value="F:inositol hexakisphosphate binding"/>
    <property type="evidence" value="ECO:0007669"/>
    <property type="project" value="TreeGrafter"/>
</dbReference>
<dbReference type="EMBL" id="JAACJJ010000057">
    <property type="protein sequence ID" value="KAF5311033.1"/>
    <property type="molecule type" value="Genomic_DNA"/>
</dbReference>
<proteinExistence type="inferred from homology"/>
<evidence type="ECO:0008006" key="12">
    <source>
        <dbReference type="Google" id="ProtNLM"/>
    </source>
</evidence>
<comment type="caution">
    <text evidence="10">The sequence shown here is derived from an EMBL/GenBank/DDBJ whole genome shotgun (WGS) entry which is preliminary data.</text>
</comment>
<dbReference type="GO" id="GO:0016036">
    <property type="term" value="P:cellular response to phosphate starvation"/>
    <property type="evidence" value="ECO:0007669"/>
    <property type="project" value="TreeGrafter"/>
</dbReference>
<evidence type="ECO:0000259" key="8">
    <source>
        <dbReference type="PROSITE" id="PS51380"/>
    </source>
</evidence>